<dbReference type="Gene3D" id="2.60.120.10">
    <property type="entry name" value="Jelly Rolls"/>
    <property type="match status" value="1"/>
</dbReference>
<dbReference type="CDD" id="cd00438">
    <property type="entry name" value="cupin_RmlC"/>
    <property type="match status" value="1"/>
</dbReference>
<dbReference type="SUPFAM" id="SSF51182">
    <property type="entry name" value="RmlC-like cupins"/>
    <property type="match status" value="1"/>
</dbReference>
<dbReference type="InterPro" id="IPR011051">
    <property type="entry name" value="RmlC_Cupin_sf"/>
</dbReference>
<evidence type="ECO:0000256" key="3">
    <source>
        <dbReference type="PIRSR" id="PIRSR600888-3"/>
    </source>
</evidence>
<feature type="active site" description="Proton donor" evidence="2">
    <location>
        <position position="132"/>
    </location>
</feature>
<evidence type="ECO:0000256" key="1">
    <source>
        <dbReference type="ARBA" id="ARBA00010154"/>
    </source>
</evidence>
<gene>
    <name evidence="4" type="ORF">CLV72_101332</name>
</gene>
<feature type="site" description="Participates in a stacking interaction with the thymidine ring of dTDP-4-oxo-6-deoxyglucose" evidence="3">
    <location>
        <position position="138"/>
    </location>
</feature>
<proteinExistence type="inferred from homology"/>
<keyword evidence="5" id="KW-1185">Reference proteome</keyword>
<dbReference type="PANTHER" id="PTHR21047:SF2">
    <property type="entry name" value="THYMIDINE DIPHOSPHO-4-KETO-RHAMNOSE 3,5-EPIMERASE"/>
    <property type="match status" value="1"/>
</dbReference>
<dbReference type="GO" id="GO:0005829">
    <property type="term" value="C:cytosol"/>
    <property type="evidence" value="ECO:0007669"/>
    <property type="project" value="TreeGrafter"/>
</dbReference>
<dbReference type="EMBL" id="PVZC01000001">
    <property type="protein sequence ID" value="PRY01748.1"/>
    <property type="molecule type" value="Genomic_DNA"/>
</dbReference>
<dbReference type="GO" id="GO:0008830">
    <property type="term" value="F:dTDP-4-dehydrorhamnose 3,5-epimerase activity"/>
    <property type="evidence" value="ECO:0007669"/>
    <property type="project" value="InterPro"/>
</dbReference>
<evidence type="ECO:0000256" key="2">
    <source>
        <dbReference type="PIRSR" id="PIRSR600888-1"/>
    </source>
</evidence>
<evidence type="ECO:0000313" key="5">
    <source>
        <dbReference type="Proteomes" id="UP000237846"/>
    </source>
</evidence>
<dbReference type="InterPro" id="IPR014710">
    <property type="entry name" value="RmlC-like_jellyroll"/>
</dbReference>
<dbReference type="RefSeq" id="WP_106237990.1">
    <property type="nucleotide sequence ID" value="NZ_PVZC01000001.1"/>
</dbReference>
<dbReference type="Pfam" id="PF00908">
    <property type="entry name" value="dTDP_sugar_isom"/>
    <property type="match status" value="1"/>
</dbReference>
<dbReference type="Proteomes" id="UP000237846">
    <property type="component" value="Unassembled WGS sequence"/>
</dbReference>
<dbReference type="OrthoDB" id="9800680at2"/>
<dbReference type="PANTHER" id="PTHR21047">
    <property type="entry name" value="DTDP-6-DEOXY-D-GLUCOSE-3,5 EPIMERASE"/>
    <property type="match status" value="1"/>
</dbReference>
<name>A0A2T0QCW9_9ACTN</name>
<dbReference type="InterPro" id="IPR000888">
    <property type="entry name" value="RmlC-like"/>
</dbReference>
<comment type="similarity">
    <text evidence="1">Belongs to the dTDP-4-dehydrorhamnose 3,5-epimerase family.</text>
</comment>
<dbReference type="AlphaFoldDB" id="A0A2T0QCW9"/>
<evidence type="ECO:0000313" key="4">
    <source>
        <dbReference type="EMBL" id="PRY01748.1"/>
    </source>
</evidence>
<reference evidence="4 5" key="1">
    <citation type="submission" date="2018-03" db="EMBL/GenBank/DDBJ databases">
        <title>Genomic Encyclopedia of Archaeal and Bacterial Type Strains, Phase II (KMG-II): from individual species to whole genera.</title>
        <authorList>
            <person name="Goeker M."/>
        </authorList>
    </citation>
    <scope>NUCLEOTIDE SEQUENCE [LARGE SCALE GENOMIC DNA]</scope>
    <source>
        <strain evidence="4 5">DSM 45601</strain>
    </source>
</reference>
<sequence>MRIDPLKLDGSYLVTPKIHPDDRGSFLELFNGPAFEAAVGHPLVVRQANCTSTRRDAIRGIHAFALPPSQARYVACPRGAVSAVVVDTRTGSPTFGESVPVELDDQGRQALYVAEGLGLAYMPTSEDATVVYLCSSTYAPQREILVNPLDPDLELPWPRDREYVLSAKDRAAPTLREAEKAGLLPDYAACQEWYARLREPGAGRDDTHD</sequence>
<dbReference type="GO" id="GO:0000271">
    <property type="term" value="P:polysaccharide biosynthetic process"/>
    <property type="evidence" value="ECO:0007669"/>
    <property type="project" value="TreeGrafter"/>
</dbReference>
<feature type="active site" description="Proton acceptor" evidence="2">
    <location>
        <position position="62"/>
    </location>
</feature>
<organism evidence="4 5">
    <name type="scientific">Allonocardiopsis opalescens</name>
    <dbReference type="NCBI Taxonomy" id="1144618"/>
    <lineage>
        <taxon>Bacteria</taxon>
        <taxon>Bacillati</taxon>
        <taxon>Actinomycetota</taxon>
        <taxon>Actinomycetes</taxon>
        <taxon>Streptosporangiales</taxon>
        <taxon>Allonocardiopsis</taxon>
    </lineage>
</organism>
<protein>
    <submittedName>
        <fullName evidence="4">dTDP-4-dehydrorhamnose 3,5-epimerase</fullName>
    </submittedName>
</protein>
<dbReference type="GO" id="GO:0019305">
    <property type="term" value="P:dTDP-rhamnose biosynthetic process"/>
    <property type="evidence" value="ECO:0007669"/>
    <property type="project" value="TreeGrafter"/>
</dbReference>
<comment type="caution">
    <text evidence="4">The sequence shown here is derived from an EMBL/GenBank/DDBJ whole genome shotgun (WGS) entry which is preliminary data.</text>
</comment>
<accession>A0A2T0QCW9</accession>